<keyword evidence="3" id="KW-0472">Membrane</keyword>
<evidence type="ECO:0000313" key="6">
    <source>
        <dbReference type="Proteomes" id="UP000053429"/>
    </source>
</evidence>
<proteinExistence type="inferred from homology"/>
<evidence type="ECO:0000259" key="4">
    <source>
        <dbReference type="PROSITE" id="PS50146"/>
    </source>
</evidence>
<dbReference type="SUPFAM" id="SSF111331">
    <property type="entry name" value="NAD kinase/diacylglycerol kinase-like"/>
    <property type="match status" value="1"/>
</dbReference>
<reference evidence="5 6" key="1">
    <citation type="submission" date="2015-10" db="EMBL/GenBank/DDBJ databases">
        <title>Draft genome sequence of Streptomyces caeruleatus NRRL B-24802, type strain for the species Streptomyces caeruleatus.</title>
        <authorList>
            <person name="Ruckert C."/>
            <person name="Winkler A."/>
            <person name="Kalinowski J."/>
            <person name="Kampfer P."/>
            <person name="Glaeser S."/>
        </authorList>
    </citation>
    <scope>NUCLEOTIDE SEQUENCE [LARGE SCALE GENOMIC DNA]</scope>
    <source>
        <strain evidence="5 6">NRRL B-24802</strain>
    </source>
</reference>
<dbReference type="SMART" id="SM00046">
    <property type="entry name" value="DAGKc"/>
    <property type="match status" value="1"/>
</dbReference>
<dbReference type="InterPro" id="IPR017438">
    <property type="entry name" value="ATP-NAD_kinase_N"/>
</dbReference>
<dbReference type="InterPro" id="IPR001206">
    <property type="entry name" value="Diacylglycerol_kinase_cat_dom"/>
</dbReference>
<accession>A0A101TIZ7</accession>
<keyword evidence="3" id="KW-0812">Transmembrane</keyword>
<keyword evidence="6" id="KW-1185">Reference proteome</keyword>
<evidence type="ECO:0000313" key="5">
    <source>
        <dbReference type="EMBL" id="KUN93230.1"/>
    </source>
</evidence>
<comment type="cofactor">
    <cofactor evidence="1">
        <name>Mg(2+)</name>
        <dbReference type="ChEBI" id="CHEBI:18420"/>
    </cofactor>
</comment>
<dbReference type="Gene3D" id="3.40.50.10330">
    <property type="entry name" value="Probable inorganic polyphosphate/atp-NAD kinase, domain 1"/>
    <property type="match status" value="1"/>
</dbReference>
<dbReference type="PANTHER" id="PTHR12358:SF54">
    <property type="entry name" value="SPHINGOSINE KINASE RELATED PROTEIN"/>
    <property type="match status" value="1"/>
</dbReference>
<feature type="transmembrane region" description="Helical" evidence="3">
    <location>
        <begin position="49"/>
        <end position="71"/>
    </location>
</feature>
<protein>
    <submittedName>
        <fullName evidence="5">Diacylglycerol kinase</fullName>
    </submittedName>
</protein>
<dbReference type="OrthoDB" id="3208200at2"/>
<comment type="caution">
    <text evidence="5">The sequence shown here is derived from an EMBL/GenBank/DDBJ whole genome shotgun (WGS) entry which is preliminary data.</text>
</comment>
<dbReference type="RefSeq" id="WP_062724278.1">
    <property type="nucleotide sequence ID" value="NZ_KQ948942.1"/>
</dbReference>
<dbReference type="InterPro" id="IPR016064">
    <property type="entry name" value="NAD/diacylglycerol_kinase_sf"/>
</dbReference>
<feature type="transmembrane region" description="Helical" evidence="3">
    <location>
        <begin position="102"/>
        <end position="122"/>
    </location>
</feature>
<keyword evidence="3" id="KW-1133">Transmembrane helix</keyword>
<evidence type="ECO:0000256" key="2">
    <source>
        <dbReference type="ARBA" id="ARBA00005983"/>
    </source>
</evidence>
<dbReference type="STRING" id="661399.AQJ67_39265"/>
<organism evidence="5 6">
    <name type="scientific">Streptomyces caeruleatus</name>
    <dbReference type="NCBI Taxonomy" id="661399"/>
    <lineage>
        <taxon>Bacteria</taxon>
        <taxon>Bacillati</taxon>
        <taxon>Actinomycetota</taxon>
        <taxon>Actinomycetes</taxon>
        <taxon>Kitasatosporales</taxon>
        <taxon>Streptomycetaceae</taxon>
        <taxon>Streptomyces</taxon>
    </lineage>
</organism>
<dbReference type="AlphaFoldDB" id="A0A101TIZ7"/>
<dbReference type="PROSITE" id="PS50146">
    <property type="entry name" value="DAGK"/>
    <property type="match status" value="1"/>
</dbReference>
<dbReference type="GO" id="GO:0016301">
    <property type="term" value="F:kinase activity"/>
    <property type="evidence" value="ECO:0007669"/>
    <property type="project" value="UniProtKB-KW"/>
</dbReference>
<dbReference type="PANTHER" id="PTHR12358">
    <property type="entry name" value="SPHINGOSINE KINASE"/>
    <property type="match status" value="1"/>
</dbReference>
<dbReference type="EMBL" id="LMWY01000056">
    <property type="protein sequence ID" value="KUN93230.1"/>
    <property type="molecule type" value="Genomic_DNA"/>
</dbReference>
<name>A0A101TIZ7_9ACTN</name>
<sequence>MGGTRKPVQTSGPEHPPRAGARRWAARLALLVAGGAIALLLTAAGGRSLALLVVGLAGLAATVAALWWALARHGAARAVSAALAALVPLAVLVSYATVGLLWAVLSVLVLWALAMLIGRAALAADIEPAGPRQYATPPPRSPFLIMNPRSGGGKVGRFDLVAKARALGAEVAVLDPAHPQDVAELARRAVARGADLLGVAGGDGTQAEVAGVAAGHGLPFMVISAGTRNHFARDLGLDRTDPSTGLAALTDGVELRLDLGVIGERVFVNNASFGVYAAVVQSPAYRDGKVPTILRELPELLTHRTGPRLTVRAGGTVIDAPQAVLVSNNPYQLGDAAGLGRRARLDSGVLGVLGVNVDNAAQAAGLLRGHHGRGLTTLAEHEVVVDADAPDIPVGVDGEALLLPTPVTCRISPGVLRVRVPRDRPGAPGTRPTVDWRTLGRLAFGRDVPARADDPADSRK</sequence>
<feature type="transmembrane region" description="Helical" evidence="3">
    <location>
        <begin position="24"/>
        <end position="43"/>
    </location>
</feature>
<evidence type="ECO:0000256" key="1">
    <source>
        <dbReference type="ARBA" id="ARBA00001946"/>
    </source>
</evidence>
<evidence type="ECO:0000256" key="3">
    <source>
        <dbReference type="SAM" id="Phobius"/>
    </source>
</evidence>
<dbReference type="Pfam" id="PF00781">
    <property type="entry name" value="DAGK_cat"/>
    <property type="match status" value="1"/>
</dbReference>
<keyword evidence="5" id="KW-0418">Kinase</keyword>
<dbReference type="Gene3D" id="2.60.200.40">
    <property type="match status" value="1"/>
</dbReference>
<comment type="similarity">
    <text evidence="2">Belongs to the diacylglycerol/lipid kinase family.</text>
</comment>
<dbReference type="Proteomes" id="UP000053429">
    <property type="component" value="Unassembled WGS sequence"/>
</dbReference>
<gene>
    <name evidence="5" type="ORF">AQJ67_39265</name>
</gene>
<feature type="domain" description="DAGKc" evidence="4">
    <location>
        <begin position="137"/>
        <end position="265"/>
    </location>
</feature>
<dbReference type="InterPro" id="IPR050187">
    <property type="entry name" value="Lipid_Phosphate_FormReg"/>
</dbReference>
<keyword evidence="5" id="KW-0808">Transferase</keyword>